<dbReference type="GO" id="GO:0004519">
    <property type="term" value="F:endonuclease activity"/>
    <property type="evidence" value="ECO:0007669"/>
    <property type="project" value="UniProtKB-KW"/>
</dbReference>
<comment type="similarity">
    <text evidence="2">In the central section; belongs to the CRISPR-associated helicase Cas3 family.</text>
</comment>
<dbReference type="SUPFAM" id="SSF52540">
    <property type="entry name" value="P-loop containing nucleoside triphosphate hydrolases"/>
    <property type="match status" value="1"/>
</dbReference>
<feature type="region of interest" description="Disordered" evidence="9">
    <location>
        <begin position="396"/>
        <end position="431"/>
    </location>
</feature>
<dbReference type="InterPro" id="IPR038257">
    <property type="entry name" value="CRISPR-assoc_Cas3_HD_sf"/>
</dbReference>
<dbReference type="InterPro" id="IPR027417">
    <property type="entry name" value="P-loop_NTPase"/>
</dbReference>
<feature type="compositionally biased region" description="Basic and acidic residues" evidence="9">
    <location>
        <begin position="396"/>
        <end position="415"/>
    </location>
</feature>
<organism evidence="11 12">
    <name type="scientific">Streptomyces flavofungini</name>
    <dbReference type="NCBI Taxonomy" id="68200"/>
    <lineage>
        <taxon>Bacteria</taxon>
        <taxon>Bacillati</taxon>
        <taxon>Actinomycetota</taxon>
        <taxon>Actinomycetes</taxon>
        <taxon>Kitasatosporales</taxon>
        <taxon>Streptomycetaceae</taxon>
        <taxon>Streptomyces</taxon>
    </lineage>
</organism>
<reference evidence="11 12" key="1">
    <citation type="submission" date="2020-12" db="EMBL/GenBank/DDBJ databases">
        <title>Streptomyces typhae sp. nov., a novel endophytic actinomycete isolated from the root of cattail pollen (Typha angustifolia L.).</title>
        <authorList>
            <person name="Peng C."/>
            <person name="Liu C."/>
        </authorList>
    </citation>
    <scope>NUCLEOTIDE SEQUENCE [LARGE SCALE GENOMIC DNA]</scope>
    <source>
        <strain evidence="11 12">JCM 4753</strain>
    </source>
</reference>
<evidence type="ECO:0000256" key="5">
    <source>
        <dbReference type="ARBA" id="ARBA00022801"/>
    </source>
</evidence>
<dbReference type="InterPro" id="IPR054712">
    <property type="entry name" value="Cas3-like_dom"/>
</dbReference>
<name>A0ABS0X0Q6_9ACTN</name>
<keyword evidence="12" id="KW-1185">Reference proteome</keyword>
<feature type="region of interest" description="Disordered" evidence="9">
    <location>
        <begin position="530"/>
        <end position="560"/>
    </location>
</feature>
<keyword evidence="4" id="KW-0547">Nucleotide-binding</keyword>
<dbReference type="Gene3D" id="3.40.50.300">
    <property type="entry name" value="P-loop containing nucleotide triphosphate hydrolases"/>
    <property type="match status" value="2"/>
</dbReference>
<feature type="domain" description="HD Cas3-type" evidence="10">
    <location>
        <begin position="26"/>
        <end position="225"/>
    </location>
</feature>
<keyword evidence="8" id="KW-0051">Antiviral defense</keyword>
<proteinExistence type="inferred from homology"/>
<dbReference type="PROSITE" id="PS51643">
    <property type="entry name" value="HD_CAS3"/>
    <property type="match status" value="1"/>
</dbReference>
<keyword evidence="11" id="KW-0540">Nuclease</keyword>
<evidence type="ECO:0000313" key="11">
    <source>
        <dbReference type="EMBL" id="MBJ3806762.1"/>
    </source>
</evidence>
<dbReference type="Pfam" id="PF18395">
    <property type="entry name" value="Cas3_C"/>
    <property type="match status" value="1"/>
</dbReference>
<evidence type="ECO:0000259" key="10">
    <source>
        <dbReference type="PROSITE" id="PS51643"/>
    </source>
</evidence>
<gene>
    <name evidence="11" type="ORF">JGB26_06460</name>
</gene>
<keyword evidence="7" id="KW-0067">ATP-binding</keyword>
<evidence type="ECO:0000313" key="12">
    <source>
        <dbReference type="Proteomes" id="UP000634780"/>
    </source>
</evidence>
<keyword evidence="6" id="KW-0347">Helicase</keyword>
<evidence type="ECO:0000256" key="8">
    <source>
        <dbReference type="ARBA" id="ARBA00023118"/>
    </source>
</evidence>
<evidence type="ECO:0000256" key="4">
    <source>
        <dbReference type="ARBA" id="ARBA00022741"/>
    </source>
</evidence>
<comment type="similarity">
    <text evidence="1">In the N-terminal section; belongs to the CRISPR-associated nuclease Cas3-HD family.</text>
</comment>
<evidence type="ECO:0000256" key="2">
    <source>
        <dbReference type="ARBA" id="ARBA00009046"/>
    </source>
</evidence>
<dbReference type="Proteomes" id="UP000634780">
    <property type="component" value="Unassembled WGS sequence"/>
</dbReference>
<keyword evidence="5" id="KW-0378">Hydrolase</keyword>
<dbReference type="SUPFAM" id="SSF109604">
    <property type="entry name" value="HD-domain/PDEase-like"/>
    <property type="match status" value="1"/>
</dbReference>
<evidence type="ECO:0000256" key="1">
    <source>
        <dbReference type="ARBA" id="ARBA00006847"/>
    </source>
</evidence>
<dbReference type="Pfam" id="PF18019">
    <property type="entry name" value="Cas3_HD"/>
    <property type="match status" value="1"/>
</dbReference>
<feature type="compositionally biased region" description="Acidic residues" evidence="9">
    <location>
        <begin position="416"/>
        <end position="427"/>
    </location>
</feature>
<dbReference type="CDD" id="cd09641">
    <property type="entry name" value="Cas3''_I"/>
    <property type="match status" value="1"/>
</dbReference>
<evidence type="ECO:0000256" key="6">
    <source>
        <dbReference type="ARBA" id="ARBA00022806"/>
    </source>
</evidence>
<dbReference type="Pfam" id="PF22590">
    <property type="entry name" value="Cas3-like_C_2"/>
    <property type="match status" value="1"/>
</dbReference>
<evidence type="ECO:0000256" key="3">
    <source>
        <dbReference type="ARBA" id="ARBA00022723"/>
    </source>
</evidence>
<evidence type="ECO:0000256" key="7">
    <source>
        <dbReference type="ARBA" id="ARBA00022840"/>
    </source>
</evidence>
<comment type="caution">
    <text evidence="11">The sequence shown here is derived from an EMBL/GenBank/DDBJ whole genome shotgun (WGS) entry which is preliminary data.</text>
</comment>
<dbReference type="InterPro" id="IPR041372">
    <property type="entry name" value="Cas3_C"/>
</dbReference>
<dbReference type="InterPro" id="IPR006483">
    <property type="entry name" value="CRISPR-assoc_Cas3_HD"/>
</dbReference>
<keyword evidence="3" id="KW-0479">Metal-binding</keyword>
<keyword evidence="11" id="KW-0255">Endonuclease</keyword>
<dbReference type="EMBL" id="JAEKOZ010000003">
    <property type="protein sequence ID" value="MBJ3806762.1"/>
    <property type="molecule type" value="Genomic_DNA"/>
</dbReference>
<sequence>MDGGDGRDGDIERMMWALRGKTACHAGGTENLLLSHLLDTAAVAERVWEDFLARATRDLLDRTAGGPGRGRELLMWLGALHDLGKATPAWQGKHPSVAKAVREAGLSWHEPTVGRYGWSHQHAGAHLVKRFLAEARWPAEHVAWVWPLVAGHHGFFPLASAIKPPPPARGQAEGGGRWPEVQRALLRRVGELLGLERVERLVPSEVPSRALQLHLAGLVAMADQMASSPRYFKGVDDPAKVTLRGARERAATAWRELGRRRAWEDLPVPDDDVFERRYGEPPRPVQRLATEVARTMPAPGVLIVEAPMGEGKTRAGLLTAEIMAARFGFDGVFVGMPRWATADPLFREVKEWAQATGEGLGAQVALLHLWHNFAPEWTALHHATAAQRAAALGDCGERADAGRGDGRAGRARDGGGEEDGDRAEGDDGGQSPADFFFGTGRGLLCPFVVSSYDELLYAAARGNWASMRMAGLLGKVVVLDEVHATDVHGSQFLQEALRWLGQARVPVVLLSATLAAEQRRGLADAYLAGATGREEPGGEGFGSERSGSEAPGGEGLPGPAGCARVTAVHAPLDGEAAPGSPTVRICDSFLADRAYTVDVLPEDVATETGVEAADAALTARLAEELADGGRVLVIRDTRERAQSLYRSLRERFDPDEVVLLHEHMTARDRALRTDLCLRALSPRATGEGPHRLLVVATRVAEEAFDVDVDLLVTDPAPIDLLLQRIGRLHRDPRRVRPARLRAPRVLVTGMSTADAPEGTADGSPGPPGFLPACEERYGRHPLLMAAHLVLAAHGADGPWTLPRRIPDLVAAGYGDASGLPTAWRPAEEAARRQWRDVRRKRADQARRLLLSRRGGDEGGTLAGLHYVAAPVLRGGRGLSALVRGERPPSEAVVVVRDGGAYRTMEGMPLGTDGHVPPDRIDDLLTHTLELPAEYAPLHPAVLHPLPAWRKRKKERGERGKTAEVEPRLSIRRALVLDVRHRVVLQGRRLRYDAELGLVDEGAVGGP</sequence>
<evidence type="ECO:0000256" key="9">
    <source>
        <dbReference type="SAM" id="MobiDB-lite"/>
    </source>
</evidence>
<accession>A0ABS0X0Q6</accession>
<dbReference type="RefSeq" id="WP_190116170.1">
    <property type="nucleotide sequence ID" value="NZ_BMVR01000005.1"/>
</dbReference>
<dbReference type="Gene3D" id="1.10.3210.30">
    <property type="match status" value="1"/>
</dbReference>
<protein>
    <submittedName>
        <fullName evidence="11">CRISPR-associated endonuclease Cas3</fullName>
    </submittedName>
</protein>
<dbReference type="NCBIfam" id="TIGR01596">
    <property type="entry name" value="cas3_HD"/>
    <property type="match status" value="1"/>
</dbReference>